<proteinExistence type="predicted"/>
<dbReference type="AlphaFoldDB" id="A0AA85KCV3"/>
<sequence length="99" mass="11152">MSNMKGAQHRVQKKPTLLSFGFKDYDISGRIEYSMTAVSQRASAAAIPFHATPNCMNRFACTCHSIHIGRTERRICDRIAEHLCLKDAKVFITAMLATY</sequence>
<accession>A0AA85KCV3</accession>
<evidence type="ECO:0000313" key="2">
    <source>
        <dbReference type="WBParaSite" id="TREG1_80420.1"/>
    </source>
</evidence>
<reference evidence="1" key="1">
    <citation type="submission" date="2022-06" db="EMBL/GenBank/DDBJ databases">
        <authorList>
            <person name="Berger JAMES D."/>
            <person name="Berger JAMES D."/>
        </authorList>
    </citation>
    <scope>NUCLEOTIDE SEQUENCE [LARGE SCALE GENOMIC DNA]</scope>
</reference>
<protein>
    <submittedName>
        <fullName evidence="2">Uncharacterized protein</fullName>
    </submittedName>
</protein>
<dbReference type="Proteomes" id="UP000050795">
    <property type="component" value="Unassembled WGS sequence"/>
</dbReference>
<name>A0AA85KCV3_TRIRE</name>
<reference evidence="2" key="2">
    <citation type="submission" date="2023-11" db="UniProtKB">
        <authorList>
            <consortium name="WormBaseParasite"/>
        </authorList>
    </citation>
    <scope>IDENTIFICATION</scope>
</reference>
<dbReference type="WBParaSite" id="TREG1_80420.1">
    <property type="protein sequence ID" value="TREG1_80420.1"/>
    <property type="gene ID" value="TREG1_80420"/>
</dbReference>
<organism evidence="1 2">
    <name type="scientific">Trichobilharzia regenti</name>
    <name type="common">Nasal bird schistosome</name>
    <dbReference type="NCBI Taxonomy" id="157069"/>
    <lineage>
        <taxon>Eukaryota</taxon>
        <taxon>Metazoa</taxon>
        <taxon>Spiralia</taxon>
        <taxon>Lophotrochozoa</taxon>
        <taxon>Platyhelminthes</taxon>
        <taxon>Trematoda</taxon>
        <taxon>Digenea</taxon>
        <taxon>Strigeidida</taxon>
        <taxon>Schistosomatoidea</taxon>
        <taxon>Schistosomatidae</taxon>
        <taxon>Trichobilharzia</taxon>
    </lineage>
</organism>
<evidence type="ECO:0000313" key="1">
    <source>
        <dbReference type="Proteomes" id="UP000050795"/>
    </source>
</evidence>
<keyword evidence="1" id="KW-1185">Reference proteome</keyword>